<accession>A0AA41R4A4</accession>
<protein>
    <submittedName>
        <fullName evidence="2">ATP-binding protein</fullName>
    </submittedName>
</protein>
<name>A0AA41R4A4_9BACT</name>
<dbReference type="Pfam" id="PF13479">
    <property type="entry name" value="AAA_24"/>
    <property type="match status" value="1"/>
</dbReference>
<proteinExistence type="predicted"/>
<evidence type="ECO:0000313" key="2">
    <source>
        <dbReference type="EMBL" id="MCJ8501396.1"/>
    </source>
</evidence>
<dbReference type="RefSeq" id="WP_246908932.1">
    <property type="nucleotide sequence ID" value="NZ_JALJRB010000013.1"/>
</dbReference>
<evidence type="ECO:0000313" key="3">
    <source>
        <dbReference type="Proteomes" id="UP001165427"/>
    </source>
</evidence>
<keyword evidence="3" id="KW-1185">Reference proteome</keyword>
<organism evidence="2 3">
    <name type="scientific">Desulfatitalea alkaliphila</name>
    <dbReference type="NCBI Taxonomy" id="2929485"/>
    <lineage>
        <taxon>Bacteria</taxon>
        <taxon>Pseudomonadati</taxon>
        <taxon>Thermodesulfobacteriota</taxon>
        <taxon>Desulfobacteria</taxon>
        <taxon>Desulfobacterales</taxon>
        <taxon>Desulfosarcinaceae</taxon>
        <taxon>Desulfatitalea</taxon>
    </lineage>
</organism>
<comment type="caution">
    <text evidence="2">The sequence shown here is derived from an EMBL/GenBank/DDBJ whole genome shotgun (WGS) entry which is preliminary data.</text>
</comment>
<evidence type="ECO:0000256" key="1">
    <source>
        <dbReference type="SAM" id="MobiDB-lite"/>
    </source>
</evidence>
<keyword evidence="2" id="KW-0067">ATP-binding</keyword>
<feature type="region of interest" description="Disordered" evidence="1">
    <location>
        <begin position="235"/>
        <end position="256"/>
    </location>
</feature>
<dbReference type="EMBL" id="JALJRB010000013">
    <property type="protein sequence ID" value="MCJ8501396.1"/>
    <property type="molecule type" value="Genomic_DNA"/>
</dbReference>
<feature type="compositionally biased region" description="Polar residues" evidence="1">
    <location>
        <begin position="245"/>
        <end position="256"/>
    </location>
</feature>
<dbReference type="GO" id="GO:0005524">
    <property type="term" value="F:ATP binding"/>
    <property type="evidence" value="ECO:0007669"/>
    <property type="project" value="UniProtKB-KW"/>
</dbReference>
<dbReference type="AlphaFoldDB" id="A0AA41R4A4"/>
<dbReference type="Proteomes" id="UP001165427">
    <property type="component" value="Unassembled WGS sequence"/>
</dbReference>
<gene>
    <name evidence="2" type="ORF">MRX98_12495</name>
</gene>
<reference evidence="2" key="1">
    <citation type="submission" date="2022-04" db="EMBL/GenBank/DDBJ databases">
        <title>Desulfatitalea alkaliphila sp. nov., a novel anaerobic sulfate-reducing bacterium isolated from terrestrial mud volcano, Taman Peninsula, Russia.</title>
        <authorList>
            <person name="Khomyakova M.A."/>
            <person name="Merkel A.Y."/>
            <person name="Slobodkin A.I."/>
        </authorList>
    </citation>
    <scope>NUCLEOTIDE SEQUENCE</scope>
    <source>
        <strain evidence="2">M08but</strain>
    </source>
</reference>
<keyword evidence="2" id="KW-0547">Nucleotide-binding</keyword>
<sequence>MLPKSKTKPKASLNDLTALVYGPSKIGKSTWCSHAENALFLATEPGLNALEVFEAPITCWDDLLQACAEIAEGKHDFKTIVIDTVDNAYRMCADYVCKKFKIEHESDLGYGKGYALINNEFQRVLNKLAFLPYGLILISHSHERDIETRTGKHTRIVPTLPDKARKLVTGLVDLILFCDLDMKTGDDGKPMYQRVMRTKPSPNYDAGDRTGRLPEMIPLDFPTFLKAFNQTAAGSAVSAARTKSEPATTAKPQNKE</sequence>